<evidence type="ECO:0000313" key="4">
    <source>
        <dbReference type="WBParaSite" id="ALUE_0000394301-mRNA-1"/>
    </source>
</evidence>
<dbReference type="Pfam" id="PF00313">
    <property type="entry name" value="CSD"/>
    <property type="match status" value="1"/>
</dbReference>
<proteinExistence type="predicted"/>
<feature type="compositionally biased region" description="Basic residues" evidence="1">
    <location>
        <begin position="253"/>
        <end position="268"/>
    </location>
</feature>
<protein>
    <submittedName>
        <fullName evidence="4">CSD domain-containing protein</fullName>
    </submittedName>
</protein>
<dbReference type="FunFam" id="2.40.50.140:FF:000274">
    <property type="entry name" value="Mitochondrial RNA binding protein"/>
    <property type="match status" value="1"/>
</dbReference>
<dbReference type="WBParaSite" id="ALUE_0000394301-mRNA-1">
    <property type="protein sequence ID" value="ALUE_0000394301-mRNA-1"/>
    <property type="gene ID" value="ALUE_0000394301"/>
</dbReference>
<dbReference type="PRINTS" id="PR00050">
    <property type="entry name" value="COLDSHOCK"/>
</dbReference>
<dbReference type="Gene3D" id="2.40.50.140">
    <property type="entry name" value="Nucleic acid-binding proteins"/>
    <property type="match status" value="1"/>
</dbReference>
<evidence type="ECO:0000256" key="1">
    <source>
        <dbReference type="SAM" id="MobiDB-lite"/>
    </source>
</evidence>
<dbReference type="InterPro" id="IPR050181">
    <property type="entry name" value="Cold_shock_domain"/>
</dbReference>
<dbReference type="InterPro" id="IPR012340">
    <property type="entry name" value="NA-bd_OB-fold"/>
</dbReference>
<dbReference type="AlphaFoldDB" id="A0A0M3HPR1"/>
<name>A0A0M3HPR1_ASCLU</name>
<feature type="region of interest" description="Disordered" evidence="1">
    <location>
        <begin position="118"/>
        <end position="317"/>
    </location>
</feature>
<dbReference type="SUPFAM" id="SSF50249">
    <property type="entry name" value="Nucleic acid-binding proteins"/>
    <property type="match status" value="1"/>
</dbReference>
<reference evidence="4" key="1">
    <citation type="submission" date="2017-02" db="UniProtKB">
        <authorList>
            <consortium name="WormBaseParasite"/>
        </authorList>
    </citation>
    <scope>IDENTIFICATION</scope>
</reference>
<dbReference type="InterPro" id="IPR002059">
    <property type="entry name" value="CSP_DNA-bd"/>
</dbReference>
<evidence type="ECO:0000259" key="2">
    <source>
        <dbReference type="PROSITE" id="PS51857"/>
    </source>
</evidence>
<dbReference type="Proteomes" id="UP000036681">
    <property type="component" value="Unplaced"/>
</dbReference>
<keyword evidence="3" id="KW-1185">Reference proteome</keyword>
<organism evidence="3 4">
    <name type="scientific">Ascaris lumbricoides</name>
    <name type="common">Giant roundworm</name>
    <dbReference type="NCBI Taxonomy" id="6252"/>
    <lineage>
        <taxon>Eukaryota</taxon>
        <taxon>Metazoa</taxon>
        <taxon>Ecdysozoa</taxon>
        <taxon>Nematoda</taxon>
        <taxon>Chromadorea</taxon>
        <taxon>Rhabditida</taxon>
        <taxon>Spirurina</taxon>
        <taxon>Ascaridomorpha</taxon>
        <taxon>Ascaridoidea</taxon>
        <taxon>Ascarididae</taxon>
        <taxon>Ascaris</taxon>
    </lineage>
</organism>
<feature type="domain" description="CSD" evidence="2">
    <location>
        <begin position="60"/>
        <end position="129"/>
    </location>
</feature>
<dbReference type="InterPro" id="IPR019844">
    <property type="entry name" value="CSD_CS"/>
</dbReference>
<feature type="compositionally biased region" description="Polar residues" evidence="1">
    <location>
        <begin position="300"/>
        <end position="317"/>
    </location>
</feature>
<feature type="compositionally biased region" description="Polar residues" evidence="1">
    <location>
        <begin position="232"/>
        <end position="248"/>
    </location>
</feature>
<dbReference type="InterPro" id="IPR011129">
    <property type="entry name" value="CSD"/>
</dbReference>
<evidence type="ECO:0000313" key="3">
    <source>
        <dbReference type="Proteomes" id="UP000036681"/>
    </source>
</evidence>
<dbReference type="PROSITE" id="PS51857">
    <property type="entry name" value="CSD_2"/>
    <property type="match status" value="1"/>
</dbReference>
<accession>A0A0M3HPR1</accession>
<dbReference type="PROSITE" id="PS00352">
    <property type="entry name" value="CSD_1"/>
    <property type="match status" value="1"/>
</dbReference>
<dbReference type="CDD" id="cd04458">
    <property type="entry name" value="CSP_CDS"/>
    <property type="match status" value="1"/>
</dbReference>
<dbReference type="SMART" id="SM00357">
    <property type="entry name" value="CSP"/>
    <property type="match status" value="1"/>
</dbReference>
<sequence length="317" mass="33544">MHDAHCCDLKNATARIAKAQMTGHGCSKCTKPEGEQEQPKPEVPVNDENYIDGKQIIARHIQGTVKWFNVKNGYGFINRADTGEDIFVHQTAVTKNNPNKYLRSLGDGEKVEFDVVEGQKGPEAANVTGPDGTNVEGSKYAADKSEGGRGGRGYRRRFYYGGYRSGRGGRRATSEGENNGEGGEEGEGDEGGRRRGRGGYRGRGRGRGGFRGRGRGRGGQRRSASEGEHQENATGNGEQTPPQANAENGTRGRGGRGRGRGGRGRRGGRGGEGSQNEGETAATGVTEKQSAAPAEPVSTPAATNSPPAENKETAVQA</sequence>
<feature type="compositionally biased region" description="Basic residues" evidence="1">
    <location>
        <begin position="194"/>
        <end position="220"/>
    </location>
</feature>
<dbReference type="PANTHER" id="PTHR11544">
    <property type="entry name" value="COLD SHOCK DOMAIN CONTAINING PROTEINS"/>
    <property type="match status" value="1"/>
</dbReference>
<dbReference type="GO" id="GO:0003676">
    <property type="term" value="F:nucleic acid binding"/>
    <property type="evidence" value="ECO:0007669"/>
    <property type="project" value="InterPro"/>
</dbReference>